<evidence type="ECO:0000256" key="1">
    <source>
        <dbReference type="ARBA" id="ARBA00004123"/>
    </source>
</evidence>
<keyword evidence="10" id="KW-1185">Reference proteome</keyword>
<gene>
    <name evidence="9" type="primary">NAC078</name>
    <name evidence="9" type="ORF">QJS10_CPA08g01306</name>
</gene>
<dbReference type="PANTHER" id="PTHR31744:SF210">
    <property type="entry name" value="NAC DOMAIN-CONTAINING PROTEIN 86-LIKE"/>
    <property type="match status" value="1"/>
</dbReference>
<comment type="caution">
    <text evidence="9">The sequence shown here is derived from an EMBL/GenBank/DDBJ whole genome shotgun (WGS) entry which is preliminary data.</text>
</comment>
<dbReference type="PROSITE" id="PS51005">
    <property type="entry name" value="NAC"/>
    <property type="match status" value="1"/>
</dbReference>
<evidence type="ECO:0000313" key="9">
    <source>
        <dbReference type="EMBL" id="KAK1310158.1"/>
    </source>
</evidence>
<dbReference type="Pfam" id="PF02365">
    <property type="entry name" value="NAM"/>
    <property type="match status" value="1"/>
</dbReference>
<dbReference type="SUPFAM" id="SSF101941">
    <property type="entry name" value="NAC domain"/>
    <property type="match status" value="1"/>
</dbReference>
<reference evidence="9" key="1">
    <citation type="journal article" date="2023" name="Nat. Commun.">
        <title>Diploid and tetraploid genomes of Acorus and the evolution of monocots.</title>
        <authorList>
            <person name="Ma L."/>
            <person name="Liu K.W."/>
            <person name="Li Z."/>
            <person name="Hsiao Y.Y."/>
            <person name="Qi Y."/>
            <person name="Fu T."/>
            <person name="Tang G.D."/>
            <person name="Zhang D."/>
            <person name="Sun W.H."/>
            <person name="Liu D.K."/>
            <person name="Li Y."/>
            <person name="Chen G.Z."/>
            <person name="Liu X.D."/>
            <person name="Liao X.Y."/>
            <person name="Jiang Y.T."/>
            <person name="Yu X."/>
            <person name="Hao Y."/>
            <person name="Huang J."/>
            <person name="Zhao X.W."/>
            <person name="Ke S."/>
            <person name="Chen Y.Y."/>
            <person name="Wu W.L."/>
            <person name="Hsu J.L."/>
            <person name="Lin Y.F."/>
            <person name="Huang M.D."/>
            <person name="Li C.Y."/>
            <person name="Huang L."/>
            <person name="Wang Z.W."/>
            <person name="Zhao X."/>
            <person name="Zhong W.Y."/>
            <person name="Peng D.H."/>
            <person name="Ahmad S."/>
            <person name="Lan S."/>
            <person name="Zhang J.S."/>
            <person name="Tsai W.C."/>
            <person name="Van de Peer Y."/>
            <person name="Liu Z.J."/>
        </authorList>
    </citation>
    <scope>NUCLEOTIDE SEQUENCE</scope>
    <source>
        <strain evidence="9">CP</strain>
    </source>
</reference>
<dbReference type="InterPro" id="IPR003441">
    <property type="entry name" value="NAC-dom"/>
</dbReference>
<evidence type="ECO:0000256" key="6">
    <source>
        <dbReference type="SAM" id="MobiDB-lite"/>
    </source>
</evidence>
<evidence type="ECO:0000256" key="7">
    <source>
        <dbReference type="SAM" id="Phobius"/>
    </source>
</evidence>
<feature type="region of interest" description="Disordered" evidence="6">
    <location>
        <begin position="211"/>
        <end position="240"/>
    </location>
</feature>
<dbReference type="FunFam" id="2.170.150.80:FF:000002">
    <property type="entry name" value="Nac domain-containing protein 86"/>
    <property type="match status" value="1"/>
</dbReference>
<dbReference type="AlphaFoldDB" id="A0AAV9EB42"/>
<keyword evidence="5" id="KW-0539">Nucleus</keyword>
<keyword evidence="7" id="KW-1133">Transmembrane helix</keyword>
<dbReference type="GO" id="GO:0006355">
    <property type="term" value="P:regulation of DNA-templated transcription"/>
    <property type="evidence" value="ECO:0007669"/>
    <property type="project" value="InterPro"/>
</dbReference>
<evidence type="ECO:0000256" key="2">
    <source>
        <dbReference type="ARBA" id="ARBA00023015"/>
    </source>
</evidence>
<feature type="transmembrane region" description="Helical" evidence="7">
    <location>
        <begin position="540"/>
        <end position="563"/>
    </location>
</feature>
<dbReference type="GO" id="GO:0003677">
    <property type="term" value="F:DNA binding"/>
    <property type="evidence" value="ECO:0007669"/>
    <property type="project" value="UniProtKB-KW"/>
</dbReference>
<evidence type="ECO:0000256" key="3">
    <source>
        <dbReference type="ARBA" id="ARBA00023125"/>
    </source>
</evidence>
<sequence>MARSFLPPGFRFHPTDVELIRYYLRRKVMHKRILGDAISEVELYKFSPWDLPDKSCLQSRDLEWYFFCPRDRKYTNGSRMNRATETGYWKTTGRDRCITYNSQPIGFKRTLIFHEGKAPQGARTDWVMYEYRLEDKELVGYSQDSYMLCKIFKKSGPGPKNGEQYGAPYKDEDWDDELVNYSSVSIPCLTSSVPEPTERENVALVNSLVGSEDQSGPLLEPSDPHQSEISGRGPLDDEGDAGYIDVEKLLQELAEDISNDHAKDSDEIVLPGSTSVAESDVNALDIYGGLEDLSGQPDSLANMYFLNCMEDGAALQQMFTGVPTGCFLEMNDLEFPSEGIISGHAMIDEPCGYRVNSESMNVIGVPSFSIDSMVPSLPGINDNHSLLLQGNNTFASDLASMPEILASGIGMNNEHQVATHNQNAPQDAEETGYRFALESFPEGEQSNTLTNLERVTSTRKPSYSRLQQLLDSIPAHPASAAECPSPLKVGVQSHAKAEVKMGCACFNNGPVERPGSCSCTCCNSFSLAKRRGMCTSSASGFMYVFLLGMVTAFMWLFFVALIAKLGRYVWVLSVS</sequence>
<keyword evidence="7" id="KW-0812">Transmembrane</keyword>
<feature type="domain" description="NAC" evidence="8">
    <location>
        <begin position="6"/>
        <end position="154"/>
    </location>
</feature>
<evidence type="ECO:0000259" key="8">
    <source>
        <dbReference type="PROSITE" id="PS51005"/>
    </source>
</evidence>
<dbReference type="Proteomes" id="UP001180020">
    <property type="component" value="Unassembled WGS sequence"/>
</dbReference>
<keyword evidence="2" id="KW-0805">Transcription regulation</keyword>
<dbReference type="InterPro" id="IPR036093">
    <property type="entry name" value="NAC_dom_sf"/>
</dbReference>
<keyword evidence="4" id="KW-0804">Transcription</keyword>
<keyword evidence="7" id="KW-0472">Membrane</keyword>
<evidence type="ECO:0000256" key="4">
    <source>
        <dbReference type="ARBA" id="ARBA00023163"/>
    </source>
</evidence>
<dbReference type="GO" id="GO:0005634">
    <property type="term" value="C:nucleus"/>
    <property type="evidence" value="ECO:0007669"/>
    <property type="project" value="UniProtKB-SubCell"/>
</dbReference>
<comment type="subcellular location">
    <subcellularLocation>
        <location evidence="1">Nucleus</location>
    </subcellularLocation>
</comment>
<name>A0AAV9EB42_ACOCL</name>
<evidence type="ECO:0000256" key="5">
    <source>
        <dbReference type="ARBA" id="ARBA00023242"/>
    </source>
</evidence>
<accession>A0AAV9EB42</accession>
<keyword evidence="3" id="KW-0238">DNA-binding</keyword>
<organism evidence="9 10">
    <name type="scientific">Acorus calamus</name>
    <name type="common">Sweet flag</name>
    <dbReference type="NCBI Taxonomy" id="4465"/>
    <lineage>
        <taxon>Eukaryota</taxon>
        <taxon>Viridiplantae</taxon>
        <taxon>Streptophyta</taxon>
        <taxon>Embryophyta</taxon>
        <taxon>Tracheophyta</taxon>
        <taxon>Spermatophyta</taxon>
        <taxon>Magnoliopsida</taxon>
        <taxon>Liliopsida</taxon>
        <taxon>Acoraceae</taxon>
        <taxon>Acorus</taxon>
    </lineage>
</organism>
<reference evidence="9" key="2">
    <citation type="submission" date="2023-06" db="EMBL/GenBank/DDBJ databases">
        <authorList>
            <person name="Ma L."/>
            <person name="Liu K.-W."/>
            <person name="Li Z."/>
            <person name="Hsiao Y.-Y."/>
            <person name="Qi Y."/>
            <person name="Fu T."/>
            <person name="Tang G."/>
            <person name="Zhang D."/>
            <person name="Sun W.-H."/>
            <person name="Liu D.-K."/>
            <person name="Li Y."/>
            <person name="Chen G.-Z."/>
            <person name="Liu X.-D."/>
            <person name="Liao X.-Y."/>
            <person name="Jiang Y.-T."/>
            <person name="Yu X."/>
            <person name="Hao Y."/>
            <person name="Huang J."/>
            <person name="Zhao X.-W."/>
            <person name="Ke S."/>
            <person name="Chen Y.-Y."/>
            <person name="Wu W.-L."/>
            <person name="Hsu J.-L."/>
            <person name="Lin Y.-F."/>
            <person name="Huang M.-D."/>
            <person name="Li C.-Y."/>
            <person name="Huang L."/>
            <person name="Wang Z.-W."/>
            <person name="Zhao X."/>
            <person name="Zhong W.-Y."/>
            <person name="Peng D.-H."/>
            <person name="Ahmad S."/>
            <person name="Lan S."/>
            <person name="Zhang J.-S."/>
            <person name="Tsai W.-C."/>
            <person name="Van De Peer Y."/>
            <person name="Liu Z.-J."/>
        </authorList>
    </citation>
    <scope>NUCLEOTIDE SEQUENCE</scope>
    <source>
        <strain evidence="9">CP</strain>
        <tissue evidence="9">Leaves</tissue>
    </source>
</reference>
<proteinExistence type="predicted"/>
<dbReference type="EMBL" id="JAUJYO010000008">
    <property type="protein sequence ID" value="KAK1310158.1"/>
    <property type="molecule type" value="Genomic_DNA"/>
</dbReference>
<dbReference type="Gene3D" id="2.170.150.80">
    <property type="entry name" value="NAC domain"/>
    <property type="match status" value="1"/>
</dbReference>
<evidence type="ECO:0000313" key="10">
    <source>
        <dbReference type="Proteomes" id="UP001180020"/>
    </source>
</evidence>
<protein>
    <submittedName>
        <fullName evidence="9">NAC domain-containing protein 78</fullName>
    </submittedName>
</protein>
<dbReference type="PANTHER" id="PTHR31744">
    <property type="entry name" value="PROTEIN CUP-SHAPED COTYLEDON 2-RELATED"/>
    <property type="match status" value="1"/>
</dbReference>